<evidence type="ECO:0000313" key="2">
    <source>
        <dbReference type="EMBL" id="TGG85479.1"/>
    </source>
</evidence>
<proteinExistence type="predicted"/>
<dbReference type="AlphaFoldDB" id="A0A8H1QSL8"/>
<reference evidence="2 3" key="1">
    <citation type="submission" date="2018-10" db="EMBL/GenBank/DDBJ databases">
        <title>Isolation of pseudouridimycin from Streptomyces albus DSM 40763.</title>
        <authorList>
            <person name="Rosenqvist P."/>
            <person name="Metsae-Ketelae M."/>
            <person name="Virta P."/>
        </authorList>
    </citation>
    <scope>NUCLEOTIDE SEQUENCE [LARGE SCALE GENOMIC DNA]</scope>
    <source>
        <strain evidence="2 3">DSM 40763</strain>
    </source>
</reference>
<organism evidence="2 3">
    <name type="scientific">Streptomyces albus</name>
    <dbReference type="NCBI Taxonomy" id="1888"/>
    <lineage>
        <taxon>Bacteria</taxon>
        <taxon>Bacillati</taxon>
        <taxon>Actinomycetota</taxon>
        <taxon>Actinomycetes</taxon>
        <taxon>Kitasatosporales</taxon>
        <taxon>Streptomycetaceae</taxon>
        <taxon>Streptomyces</taxon>
    </lineage>
</organism>
<name>A0A8H1QSL8_9ACTN</name>
<dbReference type="Pfam" id="PF06889">
    <property type="entry name" value="DUF1266"/>
    <property type="match status" value="1"/>
</dbReference>
<dbReference type="InterPro" id="IPR009677">
    <property type="entry name" value="DUF1266"/>
</dbReference>
<comment type="caution">
    <text evidence="2">The sequence shown here is derived from an EMBL/GenBank/DDBJ whole genome shotgun (WGS) entry which is preliminary data.</text>
</comment>
<feature type="domain" description="DUF1266" evidence="1">
    <location>
        <begin position="100"/>
        <end position="198"/>
    </location>
</feature>
<evidence type="ECO:0000313" key="3">
    <source>
        <dbReference type="Proteomes" id="UP000298111"/>
    </source>
</evidence>
<protein>
    <submittedName>
        <fullName evidence="2">DUF1266 domain-containing protein</fullName>
    </submittedName>
</protein>
<dbReference type="GeneID" id="75180422"/>
<dbReference type="EMBL" id="RCIY01000044">
    <property type="protein sequence ID" value="TGG85479.1"/>
    <property type="molecule type" value="Genomic_DNA"/>
</dbReference>
<accession>A0A8H1QSL8</accession>
<gene>
    <name evidence="2" type="ORF">D8771_09860</name>
</gene>
<sequence>MFELFGRLRRQHRAEPPPHEPPLSTHQLWLVSLAAPVNRGGEAARTSLYPFRYRDDAAAGSWLREQWGIPGRDELLDRLDGLLREGYRAPLREQTGTEPLAWDVALYADITRKGYAAGYLDADTAWGLLRAAVRPTVAAYHLWETFARDYLLVRQVWMEGLRGTSSEDFPAPQAVSDAHLRTLLDPANRASPWNLAPWHVISLPDRPL</sequence>
<evidence type="ECO:0000259" key="1">
    <source>
        <dbReference type="Pfam" id="PF06889"/>
    </source>
</evidence>
<dbReference type="Proteomes" id="UP000298111">
    <property type="component" value="Unassembled WGS sequence"/>
</dbReference>
<dbReference type="RefSeq" id="WP_135566877.1">
    <property type="nucleotide sequence ID" value="NZ_CP103060.1"/>
</dbReference>